<dbReference type="GeneID" id="17281529"/>
<dbReference type="Proteomes" id="UP000013827">
    <property type="component" value="Unassembled WGS sequence"/>
</dbReference>
<reference evidence="2" key="1">
    <citation type="journal article" date="2013" name="Nature">
        <title>Pan genome of the phytoplankton Emiliania underpins its global distribution.</title>
        <authorList>
            <person name="Read B.A."/>
            <person name="Kegel J."/>
            <person name="Klute M.J."/>
            <person name="Kuo A."/>
            <person name="Lefebvre S.C."/>
            <person name="Maumus F."/>
            <person name="Mayer C."/>
            <person name="Miller J."/>
            <person name="Monier A."/>
            <person name="Salamov A."/>
            <person name="Young J."/>
            <person name="Aguilar M."/>
            <person name="Claverie J.M."/>
            <person name="Frickenhaus S."/>
            <person name="Gonzalez K."/>
            <person name="Herman E.K."/>
            <person name="Lin Y.C."/>
            <person name="Napier J."/>
            <person name="Ogata H."/>
            <person name="Sarno A.F."/>
            <person name="Shmutz J."/>
            <person name="Schroeder D."/>
            <person name="de Vargas C."/>
            <person name="Verret F."/>
            <person name="von Dassow P."/>
            <person name="Valentin K."/>
            <person name="Van de Peer Y."/>
            <person name="Wheeler G."/>
            <person name="Dacks J.B."/>
            <person name="Delwiche C.F."/>
            <person name="Dyhrman S.T."/>
            <person name="Glockner G."/>
            <person name="John U."/>
            <person name="Richards T."/>
            <person name="Worden A.Z."/>
            <person name="Zhang X."/>
            <person name="Grigoriev I.V."/>
            <person name="Allen A.E."/>
            <person name="Bidle K."/>
            <person name="Borodovsky M."/>
            <person name="Bowler C."/>
            <person name="Brownlee C."/>
            <person name="Cock J.M."/>
            <person name="Elias M."/>
            <person name="Gladyshev V.N."/>
            <person name="Groth M."/>
            <person name="Guda C."/>
            <person name="Hadaegh A."/>
            <person name="Iglesias-Rodriguez M.D."/>
            <person name="Jenkins J."/>
            <person name="Jones B.M."/>
            <person name="Lawson T."/>
            <person name="Leese F."/>
            <person name="Lindquist E."/>
            <person name="Lobanov A."/>
            <person name="Lomsadze A."/>
            <person name="Malik S.B."/>
            <person name="Marsh M.E."/>
            <person name="Mackinder L."/>
            <person name="Mock T."/>
            <person name="Mueller-Roeber B."/>
            <person name="Pagarete A."/>
            <person name="Parker M."/>
            <person name="Probert I."/>
            <person name="Quesneville H."/>
            <person name="Raines C."/>
            <person name="Rensing S.A."/>
            <person name="Riano-Pachon D.M."/>
            <person name="Richier S."/>
            <person name="Rokitta S."/>
            <person name="Shiraiwa Y."/>
            <person name="Soanes D.M."/>
            <person name="van der Giezen M."/>
            <person name="Wahlund T.M."/>
            <person name="Williams B."/>
            <person name="Wilson W."/>
            <person name="Wolfe G."/>
            <person name="Wurch L.L."/>
        </authorList>
    </citation>
    <scope>NUCLEOTIDE SEQUENCE</scope>
</reference>
<dbReference type="RefSeq" id="XP_005788688.1">
    <property type="nucleotide sequence ID" value="XM_005788631.1"/>
</dbReference>
<dbReference type="EnsemblProtists" id="EOD36259">
    <property type="protein sequence ID" value="EOD36259"/>
    <property type="gene ID" value="EMIHUDRAFT_226551"/>
</dbReference>
<reference evidence="1" key="2">
    <citation type="submission" date="2024-10" db="UniProtKB">
        <authorList>
            <consortium name="EnsemblProtists"/>
        </authorList>
    </citation>
    <scope>IDENTIFICATION</scope>
</reference>
<dbReference type="RefSeq" id="XP_005783643.1">
    <property type="nucleotide sequence ID" value="XM_005783586.1"/>
</dbReference>
<dbReference type="EnsemblProtists" id="EOD31214">
    <property type="protein sequence ID" value="EOD31214"/>
    <property type="gene ID" value="EMIHUDRAFT_253609"/>
</dbReference>
<dbReference type="KEGG" id="ehx:EMIHUDRAFT_253609"/>
<name>A0A0D3KKH4_EMIH1</name>
<evidence type="ECO:0000313" key="2">
    <source>
        <dbReference type="Proteomes" id="UP000013827"/>
    </source>
</evidence>
<dbReference type="PaxDb" id="2903-EOD31214"/>
<keyword evidence="2" id="KW-1185">Reference proteome</keyword>
<accession>A0A0D3KKH4</accession>
<sequence>MRRDESDQSAALTADFAQRMEDCGSSCDQCTCNLSGPCCRSLSVCAKAAWTCSVLACQASYDKACNGSLVDTVERAEPVVVASCDELKQRSAACDKCSCGLAGLCAGACGGCCVSFALPCAKRVAPVCEACLERVCGCGGAGGDLAPQPGSLLRERYVPRPEPKFIEVRRQREGYTYL</sequence>
<dbReference type="KEGG" id="ehx:EMIHUDRAFT_226551"/>
<dbReference type="AlphaFoldDB" id="A0A0D3KKH4"/>
<dbReference type="HOGENOM" id="CLU_1513306_0_0_1"/>
<evidence type="ECO:0000313" key="1">
    <source>
        <dbReference type="EnsemblProtists" id="EOD36259"/>
    </source>
</evidence>
<dbReference type="GeneID" id="17276488"/>
<organism evidence="1 2">
    <name type="scientific">Emiliania huxleyi (strain CCMP1516)</name>
    <dbReference type="NCBI Taxonomy" id="280463"/>
    <lineage>
        <taxon>Eukaryota</taxon>
        <taxon>Haptista</taxon>
        <taxon>Haptophyta</taxon>
        <taxon>Prymnesiophyceae</taxon>
        <taxon>Isochrysidales</taxon>
        <taxon>Noelaerhabdaceae</taxon>
        <taxon>Emiliania</taxon>
    </lineage>
</organism>
<proteinExistence type="predicted"/>
<protein>
    <submittedName>
        <fullName evidence="1">Uncharacterized protein</fullName>
    </submittedName>
</protein>